<dbReference type="InterPro" id="IPR038765">
    <property type="entry name" value="Papain-like_cys_pep_sf"/>
</dbReference>
<evidence type="ECO:0000256" key="4">
    <source>
        <dbReference type="ARBA" id="ARBA00022807"/>
    </source>
</evidence>
<evidence type="ECO:0000256" key="3">
    <source>
        <dbReference type="ARBA" id="ARBA00022801"/>
    </source>
</evidence>
<dbReference type="Proteomes" id="UP001589619">
    <property type="component" value="Unassembled WGS sequence"/>
</dbReference>
<dbReference type="InterPro" id="IPR051202">
    <property type="entry name" value="Peptidase_C40"/>
</dbReference>
<name>A0ABV5W6S8_9BACL</name>
<comment type="caution">
    <text evidence="6">The sequence shown here is derived from an EMBL/GenBank/DDBJ whole genome shotgun (WGS) entry which is preliminary data.</text>
</comment>
<dbReference type="Gene3D" id="3.90.1720.10">
    <property type="entry name" value="endopeptidase domain like (from Nostoc punctiforme)"/>
    <property type="match status" value="1"/>
</dbReference>
<protein>
    <submittedName>
        <fullName evidence="6">C40 family peptidase</fullName>
    </submittedName>
</protein>
<evidence type="ECO:0000259" key="5">
    <source>
        <dbReference type="PROSITE" id="PS51935"/>
    </source>
</evidence>
<organism evidence="6 7">
    <name type="scientific">Paenibacillus hodogayensis</name>
    <dbReference type="NCBI Taxonomy" id="279208"/>
    <lineage>
        <taxon>Bacteria</taxon>
        <taxon>Bacillati</taxon>
        <taxon>Bacillota</taxon>
        <taxon>Bacilli</taxon>
        <taxon>Bacillales</taxon>
        <taxon>Paenibacillaceae</taxon>
        <taxon>Paenibacillus</taxon>
    </lineage>
</organism>
<feature type="domain" description="NlpC/P60" evidence="5">
    <location>
        <begin position="182"/>
        <end position="301"/>
    </location>
</feature>
<reference evidence="6 7" key="1">
    <citation type="submission" date="2024-09" db="EMBL/GenBank/DDBJ databases">
        <authorList>
            <person name="Sun Q."/>
            <person name="Mori K."/>
        </authorList>
    </citation>
    <scope>NUCLEOTIDE SEQUENCE [LARGE SCALE GENOMIC DNA]</scope>
    <source>
        <strain evidence="6 7">JCM 12520</strain>
    </source>
</reference>
<dbReference type="Gene3D" id="3.30.457.10">
    <property type="entry name" value="Copper amine oxidase-like, N-terminal domain"/>
    <property type="match status" value="1"/>
</dbReference>
<proteinExistence type="inferred from homology"/>
<evidence type="ECO:0000313" key="7">
    <source>
        <dbReference type="Proteomes" id="UP001589619"/>
    </source>
</evidence>
<gene>
    <name evidence="6" type="ORF">ACFFNY_30910</name>
</gene>
<dbReference type="InterPro" id="IPR012854">
    <property type="entry name" value="Cu_amine_oxidase-like_N"/>
</dbReference>
<dbReference type="PANTHER" id="PTHR47053">
    <property type="entry name" value="MUREIN DD-ENDOPEPTIDASE MEPH-RELATED"/>
    <property type="match status" value="1"/>
</dbReference>
<keyword evidence="3" id="KW-0378">Hydrolase</keyword>
<dbReference type="SUPFAM" id="SSF55383">
    <property type="entry name" value="Copper amine oxidase, domain N"/>
    <property type="match status" value="1"/>
</dbReference>
<accession>A0ABV5W6S8</accession>
<keyword evidence="4" id="KW-0788">Thiol protease</keyword>
<dbReference type="EMBL" id="JBHMAG010000020">
    <property type="protein sequence ID" value="MFB9756008.1"/>
    <property type="molecule type" value="Genomic_DNA"/>
</dbReference>
<dbReference type="PROSITE" id="PS51935">
    <property type="entry name" value="NLPC_P60"/>
    <property type="match status" value="1"/>
</dbReference>
<keyword evidence="7" id="KW-1185">Reference proteome</keyword>
<evidence type="ECO:0000256" key="1">
    <source>
        <dbReference type="ARBA" id="ARBA00007074"/>
    </source>
</evidence>
<evidence type="ECO:0000313" key="6">
    <source>
        <dbReference type="EMBL" id="MFB9756008.1"/>
    </source>
</evidence>
<dbReference type="PANTHER" id="PTHR47053:SF1">
    <property type="entry name" value="MUREIN DD-ENDOPEPTIDASE MEPH-RELATED"/>
    <property type="match status" value="1"/>
</dbReference>
<dbReference type="Pfam" id="PF07833">
    <property type="entry name" value="Cu_amine_oxidN1"/>
    <property type="match status" value="1"/>
</dbReference>
<keyword evidence="2" id="KW-0645">Protease</keyword>
<comment type="similarity">
    <text evidence="1">Belongs to the peptidase C40 family.</text>
</comment>
<dbReference type="RefSeq" id="WP_344913473.1">
    <property type="nucleotide sequence ID" value="NZ_BAAAYO010000012.1"/>
</dbReference>
<evidence type="ECO:0000256" key="2">
    <source>
        <dbReference type="ARBA" id="ARBA00022670"/>
    </source>
</evidence>
<dbReference type="InterPro" id="IPR000064">
    <property type="entry name" value="NLP_P60_dom"/>
</dbReference>
<dbReference type="InterPro" id="IPR036582">
    <property type="entry name" value="Mao_N_sf"/>
</dbReference>
<dbReference type="SUPFAM" id="SSF54001">
    <property type="entry name" value="Cysteine proteinases"/>
    <property type="match status" value="1"/>
</dbReference>
<dbReference type="Pfam" id="PF00877">
    <property type="entry name" value="NLPC_P60"/>
    <property type="match status" value="1"/>
</dbReference>
<sequence>MKRLWKHIALSCVVGITVTGMSGGIASASPTTGADSGVKIQINDKLVEFPEAGPFIDGDGQTLVPMRPVFEALGYTLDWRTDNGQLKVAVQDDKKRTMEVKAGAAELMLDGKPVKLEAEAVQNRQGTAYVPLRILSETLGYIVQWDKDNRIAIIGQDGRYHAPAWYKTAAADNLMPKAEPPTVKNEPIVAMAKSMTGIRYMWGGTTPEGFDCSGFVRYVFAQNGVDLPRTSRSMYDSSGQPVVGLEPGDLVFFNTGAVATHVGIYLGEGQFVSATTSRGTKIDSLYSSYWGSRYIGARRVL</sequence>